<dbReference type="InterPro" id="IPR051055">
    <property type="entry name" value="PIF1_helicase"/>
</dbReference>
<protein>
    <submittedName>
        <fullName evidence="1">Uncharacterized protein</fullName>
    </submittedName>
</protein>
<evidence type="ECO:0000313" key="1">
    <source>
        <dbReference type="EMBL" id="CAF0993752.1"/>
    </source>
</evidence>
<dbReference type="Proteomes" id="UP000681722">
    <property type="component" value="Unassembled WGS sequence"/>
</dbReference>
<dbReference type="Proteomes" id="UP000677228">
    <property type="component" value="Unassembled WGS sequence"/>
</dbReference>
<evidence type="ECO:0000313" key="3">
    <source>
        <dbReference type="EMBL" id="CAF3765539.1"/>
    </source>
</evidence>
<dbReference type="PANTHER" id="PTHR47642:SF5">
    <property type="entry name" value="ATP-DEPENDENT DNA HELICASE"/>
    <property type="match status" value="1"/>
</dbReference>
<name>A0A814GDB3_9BILA</name>
<dbReference type="Proteomes" id="UP000682733">
    <property type="component" value="Unassembled WGS sequence"/>
</dbReference>
<gene>
    <name evidence="1" type="ORF">GPM918_LOCUS13389</name>
    <name evidence="2" type="ORF">OVA965_LOCUS14506</name>
    <name evidence="3" type="ORF">SRO942_LOCUS13389</name>
    <name evidence="4" type="ORF">TMI583_LOCUS14510</name>
</gene>
<dbReference type="EMBL" id="CAJNOQ010003071">
    <property type="protein sequence ID" value="CAF0993752.1"/>
    <property type="molecule type" value="Genomic_DNA"/>
</dbReference>
<accession>A0A814GDB3</accession>
<keyword evidence="5" id="KW-1185">Reference proteome</keyword>
<dbReference type="PANTHER" id="PTHR47642">
    <property type="entry name" value="ATP-DEPENDENT DNA HELICASE"/>
    <property type="match status" value="1"/>
</dbReference>
<reference evidence="1" key="1">
    <citation type="submission" date="2021-02" db="EMBL/GenBank/DDBJ databases">
        <authorList>
            <person name="Nowell W R."/>
        </authorList>
    </citation>
    <scope>NUCLEOTIDE SEQUENCE</scope>
</reference>
<dbReference type="OrthoDB" id="6152543at2759"/>
<dbReference type="AlphaFoldDB" id="A0A814GDB3"/>
<dbReference type="EMBL" id="CAJNOK010006305">
    <property type="protein sequence ID" value="CAF0999900.1"/>
    <property type="molecule type" value="Genomic_DNA"/>
</dbReference>
<dbReference type="EMBL" id="CAJOBA010006313">
    <property type="protein sequence ID" value="CAF3769396.1"/>
    <property type="molecule type" value="Genomic_DNA"/>
</dbReference>
<sequence>MNGRSQYLGQQFAMKLAWAATVDKIQGATVNELAWCTETLLGSGLGYTQLSRISSASNDDIKLSLIDGFEEKFYCDEQIARKLERMKRFVPRPKLIVD</sequence>
<evidence type="ECO:0000313" key="2">
    <source>
        <dbReference type="EMBL" id="CAF0999900.1"/>
    </source>
</evidence>
<dbReference type="Proteomes" id="UP000663829">
    <property type="component" value="Unassembled WGS sequence"/>
</dbReference>
<evidence type="ECO:0000313" key="5">
    <source>
        <dbReference type="Proteomes" id="UP000663829"/>
    </source>
</evidence>
<comment type="caution">
    <text evidence="1">The sequence shown here is derived from an EMBL/GenBank/DDBJ whole genome shotgun (WGS) entry which is preliminary data.</text>
</comment>
<dbReference type="EMBL" id="CAJOBC010003071">
    <property type="protein sequence ID" value="CAF3765539.1"/>
    <property type="molecule type" value="Genomic_DNA"/>
</dbReference>
<proteinExistence type="predicted"/>
<organism evidence="1 5">
    <name type="scientific">Didymodactylos carnosus</name>
    <dbReference type="NCBI Taxonomy" id="1234261"/>
    <lineage>
        <taxon>Eukaryota</taxon>
        <taxon>Metazoa</taxon>
        <taxon>Spiralia</taxon>
        <taxon>Gnathifera</taxon>
        <taxon>Rotifera</taxon>
        <taxon>Eurotatoria</taxon>
        <taxon>Bdelloidea</taxon>
        <taxon>Philodinida</taxon>
        <taxon>Philodinidae</taxon>
        <taxon>Didymodactylos</taxon>
    </lineage>
</organism>
<evidence type="ECO:0000313" key="4">
    <source>
        <dbReference type="EMBL" id="CAF3769396.1"/>
    </source>
</evidence>